<sequence length="133" mass="15732">MSHLSRIKTNFSNIEVLKKTLSDLNFNYILSEENASNIDIANSNQIKYFNVFNNIVNKKTLFEFIWDGYEYNFVADFNLWHLEISMDCFLEKLTQQYAYNIILSESVISGFNEKHHILMKDGSIKVVMEKWND</sequence>
<name>A0A7U1AR19_9FLOR</name>
<comment type="similarity">
    <text evidence="2">Belongs to the ycf35 family.</text>
</comment>
<dbReference type="PANTHER" id="PTHR39638">
    <property type="entry name" value="YCF35"/>
    <property type="match status" value="1"/>
</dbReference>
<comment type="subcellular location">
    <subcellularLocation>
        <location evidence="1">Plastid</location>
    </subcellularLocation>
</comment>
<evidence type="ECO:0000313" key="5">
    <source>
        <dbReference type="EMBL" id="QQY85362.1"/>
    </source>
</evidence>
<reference evidence="5" key="1">
    <citation type="submission" date="2020-11" db="EMBL/GenBank/DDBJ databases">
        <title>Complete plastid genome of Cumathamnion serrulatum (Ceramiales, Florideophyceae, Rhodophyta).</title>
        <authorList>
            <person name="Kim H."/>
            <person name="Yoon H.S."/>
        </authorList>
    </citation>
    <scope>NUCLEOTIDE SEQUENCE</scope>
</reference>
<organism evidence="5">
    <name type="scientific">Cumathamnion serrulatum</name>
    <dbReference type="NCBI Taxonomy" id="1206573"/>
    <lineage>
        <taxon>Eukaryota</taxon>
        <taxon>Rhodophyta</taxon>
        <taxon>Florideophyceae</taxon>
        <taxon>Rhodymeniophycidae</taxon>
        <taxon>Ceramiales</taxon>
        <taxon>Delesseriaceae</taxon>
        <taxon>Cumathamnion</taxon>
    </lineage>
</organism>
<dbReference type="GeneID" id="67159672"/>
<geneLocation type="plastid" evidence="5"/>
<evidence type="ECO:0000256" key="4">
    <source>
        <dbReference type="ARBA" id="ARBA00022640"/>
    </source>
</evidence>
<evidence type="ECO:0000256" key="2">
    <source>
        <dbReference type="ARBA" id="ARBA00009068"/>
    </source>
</evidence>
<dbReference type="InterPro" id="IPR009666">
    <property type="entry name" value="Uncharacterised_Ycf35"/>
</dbReference>
<accession>A0A7U1AR19</accession>
<protein>
    <recommendedName>
        <fullName evidence="3">Uncharacterized protein ycf35</fullName>
    </recommendedName>
</protein>
<gene>
    <name evidence="5" type="primary">ycf35</name>
</gene>
<dbReference type="PANTHER" id="PTHR39638:SF2">
    <property type="entry name" value="YCF35"/>
    <property type="match status" value="1"/>
</dbReference>
<dbReference type="GO" id="GO:0009536">
    <property type="term" value="C:plastid"/>
    <property type="evidence" value="ECO:0007669"/>
    <property type="project" value="UniProtKB-SubCell"/>
</dbReference>
<proteinExistence type="inferred from homology"/>
<keyword evidence="4 5" id="KW-0934">Plastid</keyword>
<dbReference type="AlphaFoldDB" id="A0A7U1AR19"/>
<evidence type="ECO:0000256" key="3">
    <source>
        <dbReference type="ARBA" id="ARBA00021585"/>
    </source>
</evidence>
<dbReference type="RefSeq" id="YP_010155912.1">
    <property type="nucleotide sequence ID" value="NC_057222.1"/>
</dbReference>
<evidence type="ECO:0000256" key="1">
    <source>
        <dbReference type="ARBA" id="ARBA00004474"/>
    </source>
</evidence>
<dbReference type="EMBL" id="MW292565">
    <property type="protein sequence ID" value="QQY85362.1"/>
    <property type="molecule type" value="Genomic_DNA"/>
</dbReference>
<dbReference type="Pfam" id="PF06868">
    <property type="entry name" value="DUF1257"/>
    <property type="match status" value="1"/>
</dbReference>